<feature type="region of interest" description="Disordered" evidence="1">
    <location>
        <begin position="116"/>
        <end position="148"/>
    </location>
</feature>
<feature type="compositionally biased region" description="Polar residues" evidence="1">
    <location>
        <begin position="275"/>
        <end position="291"/>
    </location>
</feature>
<dbReference type="RefSeq" id="XP_022921486.1">
    <property type="nucleotide sequence ID" value="XM_023065718.1"/>
</dbReference>
<dbReference type="AlphaFoldDB" id="A0A6J1E1I3"/>
<feature type="compositionally biased region" description="Acidic residues" evidence="1">
    <location>
        <begin position="139"/>
        <end position="148"/>
    </location>
</feature>
<protein>
    <submittedName>
        <fullName evidence="3">Uncharacterized protein LOC111429740 isoform X3</fullName>
    </submittedName>
</protein>
<dbReference type="PANTHER" id="PTHR36764:SF1">
    <property type="entry name" value="TRNA (ILE)-LYSIDINE SYNTHASE"/>
    <property type="match status" value="1"/>
</dbReference>
<keyword evidence="2" id="KW-1185">Reference proteome</keyword>
<dbReference type="GO" id="GO:0009507">
    <property type="term" value="C:chloroplast"/>
    <property type="evidence" value="ECO:0007669"/>
    <property type="project" value="TreeGrafter"/>
</dbReference>
<dbReference type="GeneID" id="111429740"/>
<feature type="compositionally biased region" description="Low complexity" evidence="1">
    <location>
        <begin position="61"/>
        <end position="71"/>
    </location>
</feature>
<feature type="region of interest" description="Disordered" evidence="1">
    <location>
        <begin position="50"/>
        <end position="91"/>
    </location>
</feature>
<feature type="region of interest" description="Disordered" evidence="1">
    <location>
        <begin position="192"/>
        <end position="240"/>
    </location>
</feature>
<sequence>MVAISLYRGNLHRVPDVPRRWLMPIHNISIRDFKSLLHRRSKALSRLFATASSSPAKVSTSPNSNPNSNSSIKPDGEGLRNNVKKRKKSDIGDDCLGKSAEGFDCVNGPRPCFAEQGSDPVENSGAHSNQENHAVLENPNEEANEEDLLDVEENRKKEVEEKLKVLNETKHNLVQVLKQIFHVEEEVKRRRSLQGTEIRASAPPLQADASADTGSMTRPLSPRVATEVNANGDTEGGEADDLLNQNVLSRQMVRNCSTSPSSESPLRRPAHIQPNMGSHPSRTNLSVTGSPSCLPPGGQSGLPPNLPTLSVSGTNYIASSHSPAASGGISVLRDARQPSPWN</sequence>
<feature type="compositionally biased region" description="Polar residues" evidence="1">
    <location>
        <begin position="50"/>
        <end position="60"/>
    </location>
</feature>
<feature type="region of interest" description="Disordered" evidence="1">
    <location>
        <begin position="254"/>
        <end position="342"/>
    </location>
</feature>
<organism evidence="2 3">
    <name type="scientific">Cucurbita moschata</name>
    <name type="common">Winter crookneck squash</name>
    <name type="synonym">Cucurbita pepo var. moschata</name>
    <dbReference type="NCBI Taxonomy" id="3662"/>
    <lineage>
        <taxon>Eukaryota</taxon>
        <taxon>Viridiplantae</taxon>
        <taxon>Streptophyta</taxon>
        <taxon>Embryophyta</taxon>
        <taxon>Tracheophyta</taxon>
        <taxon>Spermatophyta</taxon>
        <taxon>Magnoliopsida</taxon>
        <taxon>eudicotyledons</taxon>
        <taxon>Gunneridae</taxon>
        <taxon>Pentapetalae</taxon>
        <taxon>rosids</taxon>
        <taxon>fabids</taxon>
        <taxon>Cucurbitales</taxon>
        <taxon>Cucurbitaceae</taxon>
        <taxon>Cucurbiteae</taxon>
        <taxon>Cucurbita</taxon>
    </lineage>
</organism>
<dbReference type="PANTHER" id="PTHR36764">
    <property type="entry name" value="TRNA (ILE)-LYSIDINE SYNTHASE"/>
    <property type="match status" value="1"/>
</dbReference>
<evidence type="ECO:0000313" key="3">
    <source>
        <dbReference type="RefSeq" id="XP_022921486.1"/>
    </source>
</evidence>
<proteinExistence type="predicted"/>
<feature type="compositionally biased region" description="Polar residues" evidence="1">
    <location>
        <begin position="307"/>
        <end position="323"/>
    </location>
</feature>
<evidence type="ECO:0000313" key="2">
    <source>
        <dbReference type="Proteomes" id="UP000504609"/>
    </source>
</evidence>
<evidence type="ECO:0000256" key="1">
    <source>
        <dbReference type="SAM" id="MobiDB-lite"/>
    </source>
</evidence>
<reference evidence="3" key="1">
    <citation type="submission" date="2025-08" db="UniProtKB">
        <authorList>
            <consortium name="RefSeq"/>
        </authorList>
    </citation>
    <scope>IDENTIFICATION</scope>
    <source>
        <tissue evidence="3">Young leaves</tissue>
    </source>
</reference>
<name>A0A6J1E1I3_CUCMO</name>
<gene>
    <name evidence="3" type="primary">LOC111429740</name>
</gene>
<feature type="compositionally biased region" description="Polar residues" evidence="1">
    <location>
        <begin position="254"/>
        <end position="264"/>
    </location>
</feature>
<accession>A0A6J1E1I3</accession>
<dbReference type="Proteomes" id="UP000504609">
    <property type="component" value="Unplaced"/>
</dbReference>